<feature type="region of interest" description="Disordered" evidence="1">
    <location>
        <begin position="43"/>
        <end position="64"/>
    </location>
</feature>
<dbReference type="EMBL" id="SOEO01000002">
    <property type="protein sequence ID" value="TDX84283.1"/>
    <property type="molecule type" value="Genomic_DNA"/>
</dbReference>
<evidence type="ECO:0000313" key="3">
    <source>
        <dbReference type="Proteomes" id="UP000295313"/>
    </source>
</evidence>
<name>A0A4R8I5S6_9FLAO</name>
<feature type="compositionally biased region" description="Basic and acidic residues" evidence="1">
    <location>
        <begin position="48"/>
        <end position="57"/>
    </location>
</feature>
<proteinExistence type="predicted"/>
<gene>
    <name evidence="2" type="ORF">B0I22_1893</name>
</gene>
<dbReference type="PROSITE" id="PS51257">
    <property type="entry name" value="PROKAR_LIPOPROTEIN"/>
    <property type="match status" value="1"/>
</dbReference>
<evidence type="ECO:0000313" key="2">
    <source>
        <dbReference type="EMBL" id="TDX84283.1"/>
    </source>
</evidence>
<evidence type="ECO:0008006" key="4">
    <source>
        <dbReference type="Google" id="ProtNLM"/>
    </source>
</evidence>
<dbReference type="AlphaFoldDB" id="A0A4R8I5S6"/>
<keyword evidence="3" id="KW-1185">Reference proteome</keyword>
<protein>
    <recommendedName>
        <fullName evidence="4">Lipoprotein</fullName>
    </recommendedName>
</protein>
<evidence type="ECO:0000256" key="1">
    <source>
        <dbReference type="SAM" id="MobiDB-lite"/>
    </source>
</evidence>
<organism evidence="2 3">
    <name type="scientific">Epilithonimonas xixisoli</name>
    <dbReference type="NCBI Taxonomy" id="1476462"/>
    <lineage>
        <taxon>Bacteria</taxon>
        <taxon>Pseudomonadati</taxon>
        <taxon>Bacteroidota</taxon>
        <taxon>Flavobacteriia</taxon>
        <taxon>Flavobacteriales</taxon>
        <taxon>Weeksellaceae</taxon>
        <taxon>Chryseobacterium group</taxon>
        <taxon>Epilithonimonas</taxon>
    </lineage>
</organism>
<comment type="caution">
    <text evidence="2">The sequence shown here is derived from an EMBL/GenBank/DDBJ whole genome shotgun (WGS) entry which is preliminary data.</text>
</comment>
<sequence length="162" mass="18065">MSKRITGIIFDGSIQNLVMKNLILLSLVSAFALSCKPTYTADNLPKPLPERPKDDAPKNGLTAEESKELESLKTKIKALASSEKCSNSDDWKTVGLGVKACGGPVEYIAYSIKIDEKSFLEKIDMYNQKSIEYNKKYNLMSDCMLVMQPESIVCENDKPVFK</sequence>
<reference evidence="2 3" key="1">
    <citation type="submission" date="2019-03" db="EMBL/GenBank/DDBJ databases">
        <title>Genomic Encyclopedia of Type Strains, Phase III (KMG-III): the genomes of soil and plant-associated and newly described type strains.</title>
        <authorList>
            <person name="Whitman W."/>
        </authorList>
    </citation>
    <scope>NUCLEOTIDE SEQUENCE [LARGE SCALE GENOMIC DNA]</scope>
    <source>
        <strain evidence="2 3">CGMCC 1.12802</strain>
    </source>
</reference>
<dbReference type="Proteomes" id="UP000295313">
    <property type="component" value="Unassembled WGS sequence"/>
</dbReference>
<accession>A0A4R8I5S6</accession>